<organism evidence="3 4">
    <name type="scientific">Paraprevotella xylaniphila YIT 11841</name>
    <dbReference type="NCBI Taxonomy" id="762982"/>
    <lineage>
        <taxon>Bacteria</taxon>
        <taxon>Pseudomonadati</taxon>
        <taxon>Bacteroidota</taxon>
        <taxon>Bacteroidia</taxon>
        <taxon>Bacteroidales</taxon>
        <taxon>Prevotellaceae</taxon>
        <taxon>Paraprevotella</taxon>
    </lineage>
</organism>
<dbReference type="Pfam" id="PF18692">
    <property type="entry name" value="DUF5640"/>
    <property type="match status" value="1"/>
</dbReference>
<keyword evidence="1" id="KW-0732">Signal</keyword>
<comment type="caution">
    <text evidence="3">The sequence shown here is derived from an EMBL/GenBank/DDBJ whole genome shotgun (WGS) entry which is preliminary data.</text>
</comment>
<protein>
    <submittedName>
        <fullName evidence="3">Conserved domain protein</fullName>
    </submittedName>
</protein>
<dbReference type="STRING" id="762982.HMPREF9442_01137"/>
<feature type="signal peptide" evidence="1">
    <location>
        <begin position="1"/>
        <end position="23"/>
    </location>
</feature>
<dbReference type="RefSeq" id="WP_008626014.1">
    <property type="nucleotide sequence ID" value="NZ_GL883831.1"/>
</dbReference>
<dbReference type="Proteomes" id="UP000005546">
    <property type="component" value="Unassembled WGS sequence"/>
</dbReference>
<feature type="domain" description="DUF5640" evidence="2">
    <location>
        <begin position="34"/>
        <end position="108"/>
    </location>
</feature>
<keyword evidence="4" id="KW-1185">Reference proteome</keyword>
<dbReference type="Gene3D" id="2.40.128.360">
    <property type="match status" value="1"/>
</dbReference>
<evidence type="ECO:0000313" key="3">
    <source>
        <dbReference type="EMBL" id="EGG55265.1"/>
    </source>
</evidence>
<dbReference type="InterPro" id="IPR040984">
    <property type="entry name" value="DUF5640"/>
</dbReference>
<feature type="chain" id="PRO_5003300839" evidence="1">
    <location>
        <begin position="24"/>
        <end position="116"/>
    </location>
</feature>
<dbReference type="HOGENOM" id="CLU_150017_0_0_10"/>
<dbReference type="EMBL" id="AFBR01000028">
    <property type="protein sequence ID" value="EGG55265.1"/>
    <property type="molecule type" value="Genomic_DNA"/>
</dbReference>
<evidence type="ECO:0000313" key="4">
    <source>
        <dbReference type="Proteomes" id="UP000005546"/>
    </source>
</evidence>
<gene>
    <name evidence="3" type="ORF">HMPREF9442_01137</name>
</gene>
<sequence>MKKALKFLSWMFILLFTVSVSSCKDDDDDAPVSGLVGTWQGDYKDGDHYTMTFNNDGTGVETDDTGSDNFKYSYTGDRLIISYNGGGGVAYSVSITGKTLMLTIENSTTFYTLTRL</sequence>
<evidence type="ECO:0000256" key="1">
    <source>
        <dbReference type="SAM" id="SignalP"/>
    </source>
</evidence>
<accession>F3QSH8</accession>
<name>F3QSH8_9BACT</name>
<proteinExistence type="predicted"/>
<dbReference type="PROSITE" id="PS51257">
    <property type="entry name" value="PROKAR_LIPOPROTEIN"/>
    <property type="match status" value="1"/>
</dbReference>
<evidence type="ECO:0000259" key="2">
    <source>
        <dbReference type="Pfam" id="PF18692"/>
    </source>
</evidence>
<dbReference type="AlphaFoldDB" id="F3QSH8"/>
<reference evidence="3 4" key="1">
    <citation type="submission" date="2011-02" db="EMBL/GenBank/DDBJ databases">
        <authorList>
            <person name="Weinstock G."/>
            <person name="Sodergren E."/>
            <person name="Clifton S."/>
            <person name="Fulton L."/>
            <person name="Fulton B."/>
            <person name="Courtney L."/>
            <person name="Fronick C."/>
            <person name="Harrison M."/>
            <person name="Strong C."/>
            <person name="Farmer C."/>
            <person name="Delahaunty K."/>
            <person name="Markovic C."/>
            <person name="Hall O."/>
            <person name="Minx P."/>
            <person name="Tomlinson C."/>
            <person name="Mitreva M."/>
            <person name="Hou S."/>
            <person name="Chen J."/>
            <person name="Wollam A."/>
            <person name="Pepin K.H."/>
            <person name="Johnson M."/>
            <person name="Bhonagiri V."/>
            <person name="Zhang X."/>
            <person name="Suruliraj S."/>
            <person name="Warren W."/>
            <person name="Chinwalla A."/>
            <person name="Mardis E.R."/>
            <person name="Wilson R.K."/>
        </authorList>
    </citation>
    <scope>NUCLEOTIDE SEQUENCE [LARGE SCALE GENOMIC DNA]</scope>
    <source>
        <strain evidence="3 4">YIT 11841</strain>
    </source>
</reference>